<dbReference type="Proteomes" id="UP000282438">
    <property type="component" value="Chromosome"/>
</dbReference>
<dbReference type="PROSITE" id="PS51934">
    <property type="entry name" value="LRAT"/>
    <property type="match status" value="1"/>
</dbReference>
<dbReference type="InterPro" id="IPR051496">
    <property type="entry name" value="H-rev107_PLA/AT"/>
</dbReference>
<evidence type="ECO:0000256" key="2">
    <source>
        <dbReference type="ARBA" id="ARBA00022801"/>
    </source>
</evidence>
<keyword evidence="6" id="KW-1185">Reference proteome</keyword>
<dbReference type="GO" id="GO:0008970">
    <property type="term" value="F:phospholipase A1 activity"/>
    <property type="evidence" value="ECO:0007669"/>
    <property type="project" value="TreeGrafter"/>
</dbReference>
<keyword evidence="2" id="KW-0378">Hydrolase</keyword>
<keyword evidence="3" id="KW-0443">Lipid metabolism</keyword>
<gene>
    <name evidence="5" type="ORF">EJO50_02725</name>
</gene>
<dbReference type="Pfam" id="PF04970">
    <property type="entry name" value="LRAT"/>
    <property type="match status" value="1"/>
</dbReference>
<name>A0A3S8ZPV2_9NEIS</name>
<dbReference type="EMBL" id="CP034433">
    <property type="protein sequence ID" value="AZN35496.1"/>
    <property type="molecule type" value="Genomic_DNA"/>
</dbReference>
<dbReference type="OrthoDB" id="9812095at2"/>
<dbReference type="PANTHER" id="PTHR13943">
    <property type="entry name" value="HRAS-LIKE SUPPRESSOR - RELATED"/>
    <property type="match status" value="1"/>
</dbReference>
<proteinExistence type="predicted"/>
<feature type="domain" description="LRAT" evidence="4">
    <location>
        <begin position="18"/>
        <end position="119"/>
    </location>
</feature>
<evidence type="ECO:0000313" key="6">
    <source>
        <dbReference type="Proteomes" id="UP000282438"/>
    </source>
</evidence>
<accession>A0A3S8ZPV2</accession>
<evidence type="ECO:0000259" key="4">
    <source>
        <dbReference type="PROSITE" id="PS51934"/>
    </source>
</evidence>
<dbReference type="RefSeq" id="WP_125971464.1">
    <property type="nucleotide sequence ID" value="NZ_CP034433.1"/>
</dbReference>
<keyword evidence="1" id="KW-0808">Transferase</keyword>
<reference evidence="5 6" key="1">
    <citation type="submission" date="2018-12" db="EMBL/GenBank/DDBJ databases">
        <title>Complete genome sequence of Iodobacter sp. H11R3.</title>
        <authorList>
            <person name="Bae J.-W."/>
        </authorList>
    </citation>
    <scope>NUCLEOTIDE SEQUENCE [LARGE SCALE GENOMIC DNA]</scope>
    <source>
        <strain evidence="5 6">H11R3</strain>
    </source>
</reference>
<dbReference type="GO" id="GO:0005737">
    <property type="term" value="C:cytoplasm"/>
    <property type="evidence" value="ECO:0007669"/>
    <property type="project" value="TreeGrafter"/>
</dbReference>
<dbReference type="Gene3D" id="3.90.1720.10">
    <property type="entry name" value="endopeptidase domain like (from Nostoc punctiforme)"/>
    <property type="match status" value="1"/>
</dbReference>
<evidence type="ECO:0000256" key="1">
    <source>
        <dbReference type="ARBA" id="ARBA00022679"/>
    </source>
</evidence>
<sequence length="222" mass="23983">MRVSIDHKGKNIMQLGDHLVSERIGYSHHGLYIGRNRVIHYSGSSLGELQTGVIEIIDLETFCQGNGYSVRSYPFRIYDRETSIERAKSRLGEDWYNVLLNNCEHFVTWCILGLHSSSQVNHVIDGIMVSEAILNDAVETTVVEMISGLAIQHAKEGTTRHLVPAVSTALGTAAAMSTSASISTGVISTLTATTLSSIALPAIAGSLIGYGALKLLGSFFDD</sequence>
<dbReference type="InterPro" id="IPR007053">
    <property type="entry name" value="LRAT_dom"/>
</dbReference>
<evidence type="ECO:0000313" key="5">
    <source>
        <dbReference type="EMBL" id="AZN35496.1"/>
    </source>
</evidence>
<dbReference type="AlphaFoldDB" id="A0A3S8ZPV2"/>
<dbReference type="PANTHER" id="PTHR13943:SF77">
    <property type="entry name" value="LRAT DOMAIN-CONTAINING PROTEIN"/>
    <property type="match status" value="1"/>
</dbReference>
<dbReference type="KEGG" id="iod:EJO50_02725"/>
<dbReference type="GO" id="GO:0070292">
    <property type="term" value="P:N-acylphosphatidylethanolamine metabolic process"/>
    <property type="evidence" value="ECO:0007669"/>
    <property type="project" value="TreeGrafter"/>
</dbReference>
<dbReference type="GO" id="GO:0016410">
    <property type="term" value="F:N-acyltransferase activity"/>
    <property type="evidence" value="ECO:0007669"/>
    <property type="project" value="TreeGrafter"/>
</dbReference>
<organism evidence="5 6">
    <name type="scientific">Iodobacter ciconiae</name>
    <dbReference type="NCBI Taxonomy" id="2496266"/>
    <lineage>
        <taxon>Bacteria</taxon>
        <taxon>Pseudomonadati</taxon>
        <taxon>Pseudomonadota</taxon>
        <taxon>Betaproteobacteria</taxon>
        <taxon>Neisseriales</taxon>
        <taxon>Chitinibacteraceae</taxon>
        <taxon>Iodobacter</taxon>
    </lineage>
</organism>
<evidence type="ECO:0000256" key="3">
    <source>
        <dbReference type="ARBA" id="ARBA00023098"/>
    </source>
</evidence>
<protein>
    <recommendedName>
        <fullName evidence="4">LRAT domain-containing protein</fullName>
    </recommendedName>
</protein>
<dbReference type="GO" id="GO:0004623">
    <property type="term" value="F:phospholipase A2 activity"/>
    <property type="evidence" value="ECO:0007669"/>
    <property type="project" value="TreeGrafter"/>
</dbReference>